<dbReference type="OrthoDB" id="16434at2759"/>
<reference evidence="1 2" key="1">
    <citation type="journal article" date="2018" name="Biotechnol. Adv.">
        <title>Improved genomic resources and new bioinformatic workflow for the carcinogenic parasite Clonorchis sinensis: Biotechnological implications.</title>
        <authorList>
            <person name="Wang D."/>
            <person name="Korhonen P.K."/>
            <person name="Gasser R.B."/>
            <person name="Young N.D."/>
        </authorList>
    </citation>
    <scope>NUCLEOTIDE SEQUENCE [LARGE SCALE GENOMIC DNA]</scope>
    <source>
        <strain evidence="1">Cs-k2</strain>
    </source>
</reference>
<proteinExistence type="predicted"/>
<dbReference type="EMBL" id="NIRI02000076">
    <property type="protein sequence ID" value="KAG5441685.1"/>
    <property type="molecule type" value="Genomic_DNA"/>
</dbReference>
<gene>
    <name evidence="1" type="ORF">CSKR_103180</name>
</gene>
<accession>A0A3R7JM00</accession>
<dbReference type="PANTHER" id="PTHR28589:SF1">
    <property type="entry name" value="SMALL RIBOSOMAL SUBUNIT PROTEIN MS34"/>
    <property type="match status" value="1"/>
</dbReference>
<dbReference type="Pfam" id="PF16053">
    <property type="entry name" value="MRP-S34"/>
    <property type="match status" value="1"/>
</dbReference>
<sequence>MIRRTFSRITRTDFQILYGAYVRPLLEYANPVVYSGRTKDVILIERVQRAATKMVAGLKSMDHETRLAVLDLFPLEYRRLRGDLILTYALFEQGLANRFFTVDPANTRRGHVCVFCARSDQMPRIQYVGRPSLHYYGKLLSEIVRNLKTRGVGRIVVKETEASRYPEPCFYVLERTVPLLSDSSNVRCRAWARRIFRGYDFGVVLMRNTHEPDWRLVPTCEATALLNRAADPKNAAPKLTSKCVAPMPPLLALYLRRHSRFPDDIIRAVSESADPTLPQATREASGFLLLTKLPDEPTSLEIPTEPTVQEQRRIYPPYQVASEGGLIRKRELDRPFYYIRRADTPGLLWKLMTNKDSDDTKSKNEQSNNVA</sequence>
<protein>
    <submittedName>
        <fullName evidence="1">Uncharacterized protein</fullName>
    </submittedName>
</protein>
<organism evidence="1 2">
    <name type="scientific">Clonorchis sinensis</name>
    <name type="common">Chinese liver fluke</name>
    <dbReference type="NCBI Taxonomy" id="79923"/>
    <lineage>
        <taxon>Eukaryota</taxon>
        <taxon>Metazoa</taxon>
        <taxon>Spiralia</taxon>
        <taxon>Lophotrochozoa</taxon>
        <taxon>Platyhelminthes</taxon>
        <taxon>Trematoda</taxon>
        <taxon>Digenea</taxon>
        <taxon>Opisthorchiida</taxon>
        <taxon>Opisthorchiata</taxon>
        <taxon>Opisthorchiidae</taxon>
        <taxon>Clonorchis</taxon>
    </lineage>
</organism>
<evidence type="ECO:0000313" key="1">
    <source>
        <dbReference type="EMBL" id="KAG5441685.1"/>
    </source>
</evidence>
<dbReference type="AlphaFoldDB" id="A0A3R7JM00"/>
<keyword evidence="2" id="KW-1185">Reference proteome</keyword>
<name>A0A3R7JM00_CLOSI</name>
<dbReference type="InterPro" id="IPR032053">
    <property type="entry name" value="Ribosomal_mS34"/>
</dbReference>
<dbReference type="InParanoid" id="A0A3R7JM00"/>
<dbReference type="PANTHER" id="PTHR28589">
    <property type="entry name" value="28S RIBOSOMAL PROTEIN S34, MITOCHONDRIAL"/>
    <property type="match status" value="1"/>
</dbReference>
<dbReference type="GO" id="GO:0005739">
    <property type="term" value="C:mitochondrion"/>
    <property type="evidence" value="ECO:0007669"/>
    <property type="project" value="InterPro"/>
</dbReference>
<reference evidence="1 2" key="2">
    <citation type="journal article" date="2021" name="Genomics">
        <title>High-quality reference genome for Clonorchis sinensis.</title>
        <authorList>
            <person name="Young N.D."/>
            <person name="Stroehlein A.J."/>
            <person name="Kinkar L."/>
            <person name="Wang T."/>
            <person name="Sohn W.M."/>
            <person name="Chang B.C.H."/>
            <person name="Kaur P."/>
            <person name="Weisz D."/>
            <person name="Dudchenko O."/>
            <person name="Aiden E.L."/>
            <person name="Korhonen P.K."/>
            <person name="Gasser R.B."/>
        </authorList>
    </citation>
    <scope>NUCLEOTIDE SEQUENCE [LARGE SCALE GENOMIC DNA]</scope>
    <source>
        <strain evidence="1">Cs-k2</strain>
    </source>
</reference>
<dbReference type="Proteomes" id="UP000286415">
    <property type="component" value="Unassembled WGS sequence"/>
</dbReference>
<comment type="caution">
    <text evidence="1">The sequence shown here is derived from an EMBL/GenBank/DDBJ whole genome shotgun (WGS) entry which is preliminary data.</text>
</comment>
<dbReference type="STRING" id="79923.A0A3R7JM00"/>
<evidence type="ECO:0000313" key="2">
    <source>
        <dbReference type="Proteomes" id="UP000286415"/>
    </source>
</evidence>
<dbReference type="GO" id="GO:0003735">
    <property type="term" value="F:structural constituent of ribosome"/>
    <property type="evidence" value="ECO:0007669"/>
    <property type="project" value="InterPro"/>
</dbReference>